<evidence type="ECO:0000256" key="1">
    <source>
        <dbReference type="SAM" id="MobiDB-lite"/>
    </source>
</evidence>
<feature type="region of interest" description="Disordered" evidence="1">
    <location>
        <begin position="277"/>
        <end position="323"/>
    </location>
</feature>
<dbReference type="GO" id="GO:0042254">
    <property type="term" value="P:ribosome biogenesis"/>
    <property type="evidence" value="ECO:0007669"/>
    <property type="project" value="TreeGrafter"/>
</dbReference>
<keyword evidence="4" id="KW-1185">Reference proteome</keyword>
<feature type="compositionally biased region" description="Polar residues" evidence="1">
    <location>
        <begin position="1296"/>
        <end position="1305"/>
    </location>
</feature>
<dbReference type="PANTHER" id="PTHR15682:SF2">
    <property type="entry name" value="UNHEALTHY RIBOSOME BIOGENESIS PROTEIN 2 HOMOLOG"/>
    <property type="match status" value="1"/>
</dbReference>
<feature type="region of interest" description="Disordered" evidence="1">
    <location>
        <begin position="1357"/>
        <end position="1380"/>
    </location>
</feature>
<accession>A0AAE0EMN2</accession>
<feature type="compositionally biased region" description="Low complexity" evidence="1">
    <location>
        <begin position="1313"/>
        <end position="1324"/>
    </location>
</feature>
<feature type="compositionally biased region" description="Gly residues" evidence="1">
    <location>
        <begin position="719"/>
        <end position="729"/>
    </location>
</feature>
<evidence type="ECO:0000313" key="3">
    <source>
        <dbReference type="EMBL" id="KAK3233347.1"/>
    </source>
</evidence>
<feature type="compositionally biased region" description="Low complexity" evidence="1">
    <location>
        <begin position="312"/>
        <end position="322"/>
    </location>
</feature>
<dbReference type="Proteomes" id="UP001190700">
    <property type="component" value="Unassembled WGS sequence"/>
</dbReference>
<dbReference type="InterPro" id="IPR018849">
    <property type="entry name" value="Urb2/Npa2_C"/>
</dbReference>
<dbReference type="EMBL" id="LGRX02035743">
    <property type="protein sequence ID" value="KAK3233347.1"/>
    <property type="molecule type" value="Genomic_DNA"/>
</dbReference>
<dbReference type="Pfam" id="PF10441">
    <property type="entry name" value="Urb2"/>
    <property type="match status" value="1"/>
</dbReference>
<comment type="caution">
    <text evidence="3">The sequence shown here is derived from an EMBL/GenBank/DDBJ whole genome shotgun (WGS) entry which is preliminary data.</text>
</comment>
<dbReference type="GO" id="GO:0005730">
    <property type="term" value="C:nucleolus"/>
    <property type="evidence" value="ECO:0007669"/>
    <property type="project" value="TreeGrafter"/>
</dbReference>
<feature type="region of interest" description="Disordered" evidence="1">
    <location>
        <begin position="1292"/>
        <end position="1324"/>
    </location>
</feature>
<feature type="compositionally biased region" description="Basic residues" evidence="1">
    <location>
        <begin position="289"/>
        <end position="299"/>
    </location>
</feature>
<protein>
    <recommendedName>
        <fullName evidence="2">Nucleolar 27S pre-rRNA processing Urb2/Npa2 C-terminal domain-containing protein</fullName>
    </recommendedName>
</protein>
<organism evidence="3 4">
    <name type="scientific">Cymbomonas tetramitiformis</name>
    <dbReference type="NCBI Taxonomy" id="36881"/>
    <lineage>
        <taxon>Eukaryota</taxon>
        <taxon>Viridiplantae</taxon>
        <taxon>Chlorophyta</taxon>
        <taxon>Pyramimonadophyceae</taxon>
        <taxon>Pyramimonadales</taxon>
        <taxon>Pyramimonadaceae</taxon>
        <taxon>Cymbomonas</taxon>
    </lineage>
</organism>
<evidence type="ECO:0000313" key="4">
    <source>
        <dbReference type="Proteomes" id="UP001190700"/>
    </source>
</evidence>
<dbReference type="InterPro" id="IPR052609">
    <property type="entry name" value="Ribosome_Biogenesis_Reg"/>
</dbReference>
<reference evidence="3 4" key="1">
    <citation type="journal article" date="2015" name="Genome Biol. Evol.">
        <title>Comparative Genomics of a Bacterivorous Green Alga Reveals Evolutionary Causalities and Consequences of Phago-Mixotrophic Mode of Nutrition.</title>
        <authorList>
            <person name="Burns J.A."/>
            <person name="Paasch A."/>
            <person name="Narechania A."/>
            <person name="Kim E."/>
        </authorList>
    </citation>
    <scope>NUCLEOTIDE SEQUENCE [LARGE SCALE GENOMIC DNA]</scope>
    <source>
        <strain evidence="3 4">PLY_AMNH</strain>
    </source>
</reference>
<feature type="region of interest" description="Disordered" evidence="1">
    <location>
        <begin position="698"/>
        <end position="729"/>
    </location>
</feature>
<proteinExistence type="predicted"/>
<name>A0AAE0EMN2_9CHLO</name>
<feature type="domain" description="Nucleolar 27S pre-rRNA processing Urb2/Npa2 C-terminal" evidence="2">
    <location>
        <begin position="1686"/>
        <end position="1926"/>
    </location>
</feature>
<evidence type="ECO:0000259" key="2">
    <source>
        <dbReference type="Pfam" id="PF10441"/>
    </source>
</evidence>
<gene>
    <name evidence="3" type="ORF">CYMTET_56352</name>
</gene>
<dbReference type="PANTHER" id="PTHR15682">
    <property type="entry name" value="UNHEALTHY RIBOSOME BIOGENESIS PROTEIN 2 HOMOLOG"/>
    <property type="match status" value="1"/>
</dbReference>
<sequence length="1927" mass="201290">MKSARKNTPYDGRKLLSSLRLIQAADTTQSRKLEIALEIVGCGNAPSYEGFSTSHATRILLDFVHVSMIPRGEQPTLATDERYWVLLLKVLEAAHPDLIAPPSQLLQALTAACRSDAQPPSTTSAANSSSEGTLPTAVARVLHILRSKFSLTFRPSLEACINSVAALLERLESSEGCSNAAGWGHVALEGIRMLSCMGVVHPNPRKVFTAAVPRLLLPLLRVAVLEDCQQSPGSPDQLDDWQLELSRAACASLQGVLFHAAHVDGYYESAKQLAELTGQGGAPEDSHAAAKRPAKKKKKSSTEDLGGEEPSVEAASSASAPGRPYQSHLFDALRGVTLDGPTTMMKATSWVYGEDGCNCLRIAWRWRDCRSVPAPALPALAAGRALLVWLVVDSGPQRTRLAVSGDFWDLRAMAPPASVATVCAVSEYCTAVHGLTTELAATSHRRSWGKRPSSDMEAPGEQAGVHAFTTLLVLLEPLELVMDLSLPQDWGRRVTSVGVAAALLTQAADARMYQPAQDPSRVHWRRLERHCGLVMQLWDAARAEPQAEACEATEAEVAALAAAAVECLSALTRLDARLMEPHLGAVLPVLWAASSARAATAARAFACQLVRSFAVIRQLLRVLNTMYGSLASALSEPPSRRGRFTVAAACLSDVLAHPEFIDAVTGAVQGAPPLQAAALVNSLEAAMSSWHAQELLKGEALPASTPSKKTGKKRKQGKEAGGMGDSEGMGGTRDAVLGCLGDLGVAVLEGLRVEPQAAAAVQRAVRGVLERGLAPLAQRALPTAYTCTAWGARDGGDDVGPQSCAASATLVLRLHHAAVSLLEQCQDLTVDPAGALIPSHPYLHNLAPGDGAQGLPELVAAVRKGQGAQSPPSLRLALAYAAIQRLNQLREGREGVWSLEGEEAQAVHRERCQLAELLMAEASVVGGADLGSEAPWNGVSSTVTHASVGSALWMCIARSADLWASHAPEAAVVAFLRQLLRRQLVQQPLTAEAEATGGGAGDGVSTVWMQAQARDAHLYEIQELRDAYPEAVLQELQQALCEALPGHLGPELWRWISQEAAEAEDTMCAELASSGSPASKSSSAAAPISSSAGAADLAAVWSLLGLVAQIPAGYMIGAGAASLTQRLLLLELHLIRPAALPGTSGAVAPAELRALASARLCLCTLAQSDEGAVDVLLRPAALRCQFAVVARACGTASGAEPSPEARKLLEAGGNLLEVLCEAAFERTGRAGGAAASLDESFDVLLQEIEAPLRGIAMRPAKPAPVAKAAVNPASLFVPRSIKMGAAEDLDYLTHHNPPSSASRTPLANARRCPSPAASPKHSPAAGAGAELAVLGAATALRAACSITLAAATAARASRHTTAREEDDEEDDEKAKETTGAVAGTSTAALVAECVHRLEPALLAAMTDLDGGAAGDTASKASGGRSFVGVGGRRGTGLEEGVLSALAPLLQLHTHWADCGVPAPGMSTPAALSSSATVPVCMRDLGRHLSIAGRLLLRTSRQPWRGSLGLPHRSQMHLCMQYIAAAALTLTRVQPPPPPDVYLRVLVLHLHLLTPGKAETSVQEHARGSLRELVRAMGRSELMLVCRSLERALQPPTTGAHTAALRALQVLLTCGLRAKSLKVVGGFGERFTAALIAFLSRLSPAGSAAGRSATEPSVDDSSAVIAAPILVARDPGTHELHAAQLAVSLLAVLLSKPDAYELSKRTVAQIMQLPGLLQHATPLLGPQFVDGIRGDHASLYRGCCDLVALSLRHRSLTARHAMGTATAGVRSLLAALAALAQHAAEVAATPLSAGSSTTGAGGAGMRVSLPDLEMAVLSAAGALSRVYEEVAAEKKGSGGKYCTHLLADFTSACCEWSSGGAGGGEASQLAALPQPTAMAVRPGVYALMAACKPLDLQSLSANLGTTRRMVLSQLKEGYEREYKYTGKV</sequence>